<dbReference type="EMBL" id="JALKCH010000004">
    <property type="protein sequence ID" value="MCK0196745.1"/>
    <property type="molecule type" value="Genomic_DNA"/>
</dbReference>
<evidence type="ECO:0000313" key="3">
    <source>
        <dbReference type="Proteomes" id="UP001203284"/>
    </source>
</evidence>
<evidence type="ECO:0000313" key="2">
    <source>
        <dbReference type="EMBL" id="MCK0196745.1"/>
    </source>
</evidence>
<protein>
    <submittedName>
        <fullName evidence="2">Uncharacterized protein</fullName>
    </submittedName>
</protein>
<feature type="region of interest" description="Disordered" evidence="1">
    <location>
        <begin position="1"/>
        <end position="35"/>
    </location>
</feature>
<gene>
    <name evidence="2" type="ORF">MWN34_07435</name>
</gene>
<evidence type="ECO:0000256" key="1">
    <source>
        <dbReference type="SAM" id="MobiDB-lite"/>
    </source>
</evidence>
<keyword evidence="3" id="KW-1185">Reference proteome</keyword>
<proteinExistence type="predicted"/>
<sequence>MQNINHVPAERRIRPSLPVKSVRTAPLRSSPDWKPEPCRLSREELRAIIAEQLG</sequence>
<comment type="caution">
    <text evidence="2">The sequence shown here is derived from an EMBL/GenBank/DDBJ whole genome shotgun (WGS) entry which is preliminary data.</text>
</comment>
<name>A0ABT0D9Y1_9HYPH</name>
<reference evidence="2 3" key="1">
    <citation type="submission" date="2022-04" db="EMBL/GenBank/DDBJ databases">
        <authorList>
            <person name="Grouzdev D.S."/>
            <person name="Pantiukh K.S."/>
            <person name="Krutkina M.S."/>
        </authorList>
    </citation>
    <scope>NUCLEOTIDE SEQUENCE [LARGE SCALE GENOMIC DNA]</scope>
    <source>
        <strain evidence="2 3">6x-1</strain>
    </source>
</reference>
<dbReference type="Proteomes" id="UP001203284">
    <property type="component" value="Unassembled WGS sequence"/>
</dbReference>
<accession>A0ABT0D9Y1</accession>
<organism evidence="2 3">
    <name type="scientific">Ancylobacter crimeensis</name>
    <dbReference type="NCBI Taxonomy" id="2579147"/>
    <lineage>
        <taxon>Bacteria</taxon>
        <taxon>Pseudomonadati</taxon>
        <taxon>Pseudomonadota</taxon>
        <taxon>Alphaproteobacteria</taxon>
        <taxon>Hyphomicrobiales</taxon>
        <taxon>Xanthobacteraceae</taxon>
        <taxon>Ancylobacter</taxon>
    </lineage>
</organism>
<dbReference type="RefSeq" id="WP_247028123.1">
    <property type="nucleotide sequence ID" value="NZ_JALKCH010000004.1"/>
</dbReference>